<protein>
    <submittedName>
        <fullName evidence="1">Uncharacterized protein</fullName>
    </submittedName>
</protein>
<dbReference type="Proteomes" id="UP000765509">
    <property type="component" value="Unassembled WGS sequence"/>
</dbReference>
<dbReference type="EMBL" id="AVOT02024637">
    <property type="protein sequence ID" value="MBW0515452.1"/>
    <property type="molecule type" value="Genomic_DNA"/>
</dbReference>
<keyword evidence="2" id="KW-1185">Reference proteome</keyword>
<evidence type="ECO:0000313" key="2">
    <source>
        <dbReference type="Proteomes" id="UP000765509"/>
    </source>
</evidence>
<gene>
    <name evidence="1" type="ORF">O181_055167</name>
</gene>
<name>A0A9Q3E8B2_9BASI</name>
<sequence>MEEISITNLHEKVTFLRDQILEIVGNTNQLATHLERSDSERQKLKDEIIAHVEKMTKTYEQSPHILRNSTPLTAERLSVKGSLTPFVGENAISPKDILKLEEWPTFSGKY</sequence>
<evidence type="ECO:0000313" key="1">
    <source>
        <dbReference type="EMBL" id="MBW0515452.1"/>
    </source>
</evidence>
<reference evidence="1" key="1">
    <citation type="submission" date="2021-03" db="EMBL/GenBank/DDBJ databases">
        <title>Draft genome sequence of rust myrtle Austropuccinia psidii MF-1, a brazilian biotype.</title>
        <authorList>
            <person name="Quecine M.C."/>
            <person name="Pachon D.M.R."/>
            <person name="Bonatelli M.L."/>
            <person name="Correr F.H."/>
            <person name="Franceschini L.M."/>
            <person name="Leite T.F."/>
            <person name="Margarido G.R.A."/>
            <person name="Almeida C.A."/>
            <person name="Ferrarezi J.A."/>
            <person name="Labate C.A."/>
        </authorList>
    </citation>
    <scope>NUCLEOTIDE SEQUENCE</scope>
    <source>
        <strain evidence="1">MF-1</strain>
    </source>
</reference>
<comment type="caution">
    <text evidence="1">The sequence shown here is derived from an EMBL/GenBank/DDBJ whole genome shotgun (WGS) entry which is preliminary data.</text>
</comment>
<accession>A0A9Q3E8B2</accession>
<proteinExistence type="predicted"/>
<dbReference type="AlphaFoldDB" id="A0A9Q3E8B2"/>
<organism evidence="1 2">
    <name type="scientific">Austropuccinia psidii MF-1</name>
    <dbReference type="NCBI Taxonomy" id="1389203"/>
    <lineage>
        <taxon>Eukaryota</taxon>
        <taxon>Fungi</taxon>
        <taxon>Dikarya</taxon>
        <taxon>Basidiomycota</taxon>
        <taxon>Pucciniomycotina</taxon>
        <taxon>Pucciniomycetes</taxon>
        <taxon>Pucciniales</taxon>
        <taxon>Sphaerophragmiaceae</taxon>
        <taxon>Austropuccinia</taxon>
    </lineage>
</organism>